<dbReference type="CDD" id="cd12148">
    <property type="entry name" value="fungal_TF_MHR"/>
    <property type="match status" value="1"/>
</dbReference>
<gene>
    <name evidence="10" type="ORF">PGQ11_003208</name>
</gene>
<dbReference type="Pfam" id="PF04082">
    <property type="entry name" value="Fungal_trans"/>
    <property type="match status" value="1"/>
</dbReference>
<feature type="compositionally biased region" description="Basic and acidic residues" evidence="8">
    <location>
        <begin position="787"/>
        <end position="796"/>
    </location>
</feature>
<feature type="compositionally biased region" description="Polar residues" evidence="8">
    <location>
        <begin position="129"/>
        <end position="139"/>
    </location>
</feature>
<feature type="domain" description="C2H2-type" evidence="9">
    <location>
        <begin position="67"/>
        <end position="95"/>
    </location>
</feature>
<feature type="region of interest" description="Disordered" evidence="8">
    <location>
        <begin position="90"/>
        <end position="109"/>
    </location>
</feature>
<keyword evidence="2" id="KW-0479">Metal-binding</keyword>
<dbReference type="InterPro" id="IPR051059">
    <property type="entry name" value="VerF-like"/>
</dbReference>
<evidence type="ECO:0000256" key="3">
    <source>
        <dbReference type="ARBA" id="ARBA00022737"/>
    </source>
</evidence>
<comment type="caution">
    <text evidence="10">The sequence shown here is derived from an EMBL/GenBank/DDBJ whole genome shotgun (WGS) entry which is preliminary data.</text>
</comment>
<keyword evidence="3" id="KW-0677">Repeat</keyword>
<dbReference type="PANTHER" id="PTHR40626:SF10">
    <property type="entry name" value="C2H2-TYPE DOMAIN-CONTAINING PROTEIN"/>
    <property type="match status" value="1"/>
</dbReference>
<feature type="region of interest" description="Disordered" evidence="8">
    <location>
        <begin position="205"/>
        <end position="265"/>
    </location>
</feature>
<evidence type="ECO:0000256" key="4">
    <source>
        <dbReference type="ARBA" id="ARBA00022771"/>
    </source>
</evidence>
<feature type="compositionally biased region" description="Basic and acidic residues" evidence="8">
    <location>
        <begin position="246"/>
        <end position="261"/>
    </location>
</feature>
<accession>A0ABR2J4I0</accession>
<evidence type="ECO:0000313" key="11">
    <source>
        <dbReference type="Proteomes" id="UP001390339"/>
    </source>
</evidence>
<evidence type="ECO:0000256" key="8">
    <source>
        <dbReference type="SAM" id="MobiDB-lite"/>
    </source>
</evidence>
<feature type="region of interest" description="Disordered" evidence="8">
    <location>
        <begin position="770"/>
        <end position="796"/>
    </location>
</feature>
<feature type="region of interest" description="Disordered" evidence="8">
    <location>
        <begin position="1"/>
        <end position="63"/>
    </location>
</feature>
<feature type="compositionally biased region" description="Polar residues" evidence="8">
    <location>
        <begin position="1"/>
        <end position="10"/>
    </location>
</feature>
<dbReference type="Proteomes" id="UP001390339">
    <property type="component" value="Unassembled WGS sequence"/>
</dbReference>
<organism evidence="10 11">
    <name type="scientific">Apiospora arundinis</name>
    <dbReference type="NCBI Taxonomy" id="335852"/>
    <lineage>
        <taxon>Eukaryota</taxon>
        <taxon>Fungi</taxon>
        <taxon>Dikarya</taxon>
        <taxon>Ascomycota</taxon>
        <taxon>Pezizomycotina</taxon>
        <taxon>Sordariomycetes</taxon>
        <taxon>Xylariomycetidae</taxon>
        <taxon>Amphisphaeriales</taxon>
        <taxon>Apiosporaceae</taxon>
        <taxon>Apiospora</taxon>
    </lineage>
</organism>
<dbReference type="InterPro" id="IPR007219">
    <property type="entry name" value="XnlR_reg_dom"/>
</dbReference>
<proteinExistence type="predicted"/>
<keyword evidence="5" id="KW-0862">Zinc</keyword>
<reference evidence="10 11" key="1">
    <citation type="journal article" date="2024" name="IMA Fungus">
        <title>Apiospora arundinis, a panoply of carbohydrate-active enzymes and secondary metabolites.</title>
        <authorList>
            <person name="Sorensen T."/>
            <person name="Petersen C."/>
            <person name="Muurmann A.T."/>
            <person name="Christiansen J.V."/>
            <person name="Brundto M.L."/>
            <person name="Overgaard C.K."/>
            <person name="Boysen A.T."/>
            <person name="Wollenberg R.D."/>
            <person name="Larsen T.O."/>
            <person name="Sorensen J.L."/>
            <person name="Nielsen K.L."/>
            <person name="Sondergaard T.E."/>
        </authorList>
    </citation>
    <scope>NUCLEOTIDE SEQUENCE [LARGE SCALE GENOMIC DNA]</scope>
    <source>
        <strain evidence="10 11">AAU 773</strain>
    </source>
</reference>
<protein>
    <submittedName>
        <fullName evidence="10">Amidase signature domain-containing protein</fullName>
    </submittedName>
</protein>
<feature type="compositionally biased region" description="Acidic residues" evidence="8">
    <location>
        <begin position="770"/>
        <end position="780"/>
    </location>
</feature>
<evidence type="ECO:0000256" key="2">
    <source>
        <dbReference type="ARBA" id="ARBA00022723"/>
    </source>
</evidence>
<evidence type="ECO:0000259" key="9">
    <source>
        <dbReference type="PROSITE" id="PS50157"/>
    </source>
</evidence>
<comment type="subcellular location">
    <subcellularLocation>
        <location evidence="1">Nucleus</location>
    </subcellularLocation>
</comment>
<dbReference type="InterPro" id="IPR036236">
    <property type="entry name" value="Znf_C2H2_sf"/>
</dbReference>
<feature type="compositionally biased region" description="Basic and acidic residues" evidence="8">
    <location>
        <begin position="46"/>
        <end position="63"/>
    </location>
</feature>
<sequence length="897" mass="99244">MEAQTTSTQRPGGGGSGTSNSNGRRRRGAAAGGGTHTCPHCGRTFKRSEHKERHSADRPADTKEKPFICHCGAAFTRRDLLTRHQRIALHEKTPDGPPDNASDKGHQTSGVDDMAAAAAAASLSGMSMNPWAHQSQQPLGPNGYRTTDPRLDDPQGIVGQPYQQPLLPQEYFENGQDMAGFDQFREFANFLDGVGLPAEWSPYFQPDTENEMLDPELRDSRPESDLSAPNGRAGTPFSYWLPSAPEKSKLSEGQSEHKPRGVETVSTPFRVTEDQRDCLASHLESFRDVIDADFVLPSRHALTRYVTSYFQGFHLHMPFIHQPTWIMHETAPELVLAVATMGAQYCFERRTSERLFRVGKAVLMERLLLENARFGPKTKTFLNIHNYCPVGGADCNNSHMSGVIRDRGPWEPIDTVRALVILMGFATWERNEKFVVEAFSLQSLLVQVLRDIGLDEEPFEVQTVLGISGDPKSSWLAWVHHESVRRTKLISFTFLHTHSVAYNVYPVLRSNEIHLRLPCCTAEWKALSPAQWQLARRETRKEQLNFQDALSSLLRHADGTAPLDPIPTPLGNYVLLHGLLQRIHIVRDLSLPIMDQSASLPPEEVNKLERGLRSWTTGWQQAPESSLDPNNENGPIPFTSSSLLGLAYVRIYLNLGPYRQLETRDPHRIARALCRAPSVERSDGVISALLYAAHALSVPVRLGVDRVARSQAFFWSVRHSLSGLECAVLLSKWLYSLQESGVDAPLTDSEDRILHWVRCIVEEAYAVVDFDSDGDDDDDNGGGCGGRGDEEGGEHLLDVPTEPGSLSLAVLKIWAHFFKSNTQWPFINIIGKSLEKYREILKRGGGGGTTNNTNTNTNGTATIPNAAVQTTVVVPPPPVALPALATMMTTATNGTTG</sequence>
<dbReference type="EMBL" id="JAPCWZ010000003">
    <property type="protein sequence ID" value="KAK8872694.1"/>
    <property type="molecule type" value="Genomic_DNA"/>
</dbReference>
<feature type="domain" description="C2H2-type" evidence="9">
    <location>
        <begin position="36"/>
        <end position="66"/>
    </location>
</feature>
<keyword evidence="11" id="KW-1185">Reference proteome</keyword>
<name>A0ABR2J4I0_9PEZI</name>
<evidence type="ECO:0000256" key="6">
    <source>
        <dbReference type="ARBA" id="ARBA00023242"/>
    </source>
</evidence>
<evidence type="ECO:0000256" key="7">
    <source>
        <dbReference type="PROSITE-ProRule" id="PRU00042"/>
    </source>
</evidence>
<keyword evidence="4 7" id="KW-0863">Zinc-finger</keyword>
<evidence type="ECO:0000256" key="1">
    <source>
        <dbReference type="ARBA" id="ARBA00004123"/>
    </source>
</evidence>
<dbReference type="PROSITE" id="PS50157">
    <property type="entry name" value="ZINC_FINGER_C2H2_2"/>
    <property type="match status" value="2"/>
</dbReference>
<evidence type="ECO:0000256" key="5">
    <source>
        <dbReference type="ARBA" id="ARBA00022833"/>
    </source>
</evidence>
<evidence type="ECO:0000313" key="10">
    <source>
        <dbReference type="EMBL" id="KAK8872694.1"/>
    </source>
</evidence>
<feature type="region of interest" description="Disordered" evidence="8">
    <location>
        <begin position="129"/>
        <end position="153"/>
    </location>
</feature>
<keyword evidence="6" id="KW-0539">Nucleus</keyword>
<feature type="compositionally biased region" description="Basic and acidic residues" evidence="8">
    <location>
        <begin position="215"/>
        <end position="224"/>
    </location>
</feature>
<dbReference type="Gene3D" id="3.30.160.60">
    <property type="entry name" value="Classic Zinc Finger"/>
    <property type="match status" value="1"/>
</dbReference>
<dbReference type="SUPFAM" id="SSF57667">
    <property type="entry name" value="beta-beta-alpha zinc fingers"/>
    <property type="match status" value="1"/>
</dbReference>
<dbReference type="InterPro" id="IPR013087">
    <property type="entry name" value="Znf_C2H2_type"/>
</dbReference>
<dbReference type="PANTHER" id="PTHR40626">
    <property type="entry name" value="MIP31509P"/>
    <property type="match status" value="1"/>
</dbReference>